<gene>
    <name evidence="1" type="ORF">MPH_02853</name>
</gene>
<protein>
    <submittedName>
        <fullName evidence="1">Uncharacterized protein</fullName>
    </submittedName>
</protein>
<evidence type="ECO:0000313" key="2">
    <source>
        <dbReference type="Proteomes" id="UP000007129"/>
    </source>
</evidence>
<name>K2RBF7_MACPH</name>
<dbReference type="HOGENOM" id="CLU_1627391_0_0_1"/>
<evidence type="ECO:0000313" key="1">
    <source>
        <dbReference type="EMBL" id="EKG19851.1"/>
    </source>
</evidence>
<dbReference type="EMBL" id="AHHD01000103">
    <property type="protein sequence ID" value="EKG19851.1"/>
    <property type="molecule type" value="Genomic_DNA"/>
</dbReference>
<dbReference type="AlphaFoldDB" id="K2RBF7"/>
<proteinExistence type="predicted"/>
<comment type="caution">
    <text evidence="1">The sequence shown here is derived from an EMBL/GenBank/DDBJ whole genome shotgun (WGS) entry which is preliminary data.</text>
</comment>
<accession>K2RBF7</accession>
<dbReference type="VEuPathDB" id="FungiDB:MPH_02853"/>
<sequence>MPIKGFAALRTRMSMSLPELRLSRTAAKTFSTLSSFPMSRLCVRISADDISARSLSALAWRTSSRRPVRTRVEAPARAKARAMAYPMPVPPPVINTVLSAAELAGLRGDIAGYCIASCVRESPLRQGVVGYDLCFVGRLDHILDKQIIHLARNGQVDSDSTVK</sequence>
<organism evidence="1 2">
    <name type="scientific">Macrophomina phaseolina (strain MS6)</name>
    <name type="common">Charcoal rot fungus</name>
    <dbReference type="NCBI Taxonomy" id="1126212"/>
    <lineage>
        <taxon>Eukaryota</taxon>
        <taxon>Fungi</taxon>
        <taxon>Dikarya</taxon>
        <taxon>Ascomycota</taxon>
        <taxon>Pezizomycotina</taxon>
        <taxon>Dothideomycetes</taxon>
        <taxon>Dothideomycetes incertae sedis</taxon>
        <taxon>Botryosphaeriales</taxon>
        <taxon>Botryosphaeriaceae</taxon>
        <taxon>Macrophomina</taxon>
    </lineage>
</organism>
<dbReference type="Proteomes" id="UP000007129">
    <property type="component" value="Unassembled WGS sequence"/>
</dbReference>
<dbReference type="InParanoid" id="K2RBF7"/>
<reference evidence="1 2" key="1">
    <citation type="journal article" date="2012" name="BMC Genomics">
        <title>Tools to kill: Genome of one of the most destructive plant pathogenic fungi Macrophomina phaseolina.</title>
        <authorList>
            <person name="Islam M.S."/>
            <person name="Haque M.S."/>
            <person name="Islam M.M."/>
            <person name="Emdad E.M."/>
            <person name="Halim A."/>
            <person name="Hossen Q.M.M."/>
            <person name="Hossain M.Z."/>
            <person name="Ahmed B."/>
            <person name="Rahim S."/>
            <person name="Rahman M.S."/>
            <person name="Alam M.M."/>
            <person name="Hou S."/>
            <person name="Wan X."/>
            <person name="Saito J.A."/>
            <person name="Alam M."/>
        </authorList>
    </citation>
    <scope>NUCLEOTIDE SEQUENCE [LARGE SCALE GENOMIC DNA]</scope>
    <source>
        <strain evidence="1 2">MS6</strain>
    </source>
</reference>